<keyword evidence="3 5" id="KW-1133">Transmembrane helix</keyword>
<feature type="transmembrane region" description="Helical" evidence="5">
    <location>
        <begin position="60"/>
        <end position="78"/>
    </location>
</feature>
<accession>A0A4R1B9S1</accession>
<feature type="transmembrane region" description="Helical" evidence="5">
    <location>
        <begin position="85"/>
        <end position="104"/>
    </location>
</feature>
<evidence type="ECO:0000256" key="3">
    <source>
        <dbReference type="ARBA" id="ARBA00022989"/>
    </source>
</evidence>
<evidence type="ECO:0000313" key="7">
    <source>
        <dbReference type="EMBL" id="TCJ13681.1"/>
    </source>
</evidence>
<keyword evidence="8" id="KW-1185">Reference proteome</keyword>
<sequence>MAISAALAGVREGGLEVVRGRAERAFGRLRAGFWPVVQTAVAASLAWYVAGLVLGHERPFVAAIAAVISVGAVAGQTLRRAAEWIFGVAVGLAVADLIMLAIGTGMVQTGIIVGLAMTAALLIRGGIMFVTEAGVSALLVANLEPTTYGVSPDRFLEALVGGGVALAVSAAFPSNPSARVGQAARSILEDLAAVHRDVAAALAGGDPDLAERALSGARRLDAPIAQLREELDGGYQIARLSPPRRRHLGHLACYAAAVDQLDFAVRNTRVLARAAVGVVQEKGAAPEQLFGAVLDLSQAVEMLREYFEEAGHPPHARHFALMAVEEAASALSASSDLATSALVWQIQSTALDLLQAAGMGYAEALQVVRETSRRTP</sequence>
<evidence type="ECO:0000259" key="6">
    <source>
        <dbReference type="Pfam" id="PF13515"/>
    </source>
</evidence>
<comment type="caution">
    <text evidence="7">The sequence shown here is derived from an EMBL/GenBank/DDBJ whole genome shotgun (WGS) entry which is preliminary data.</text>
</comment>
<protein>
    <submittedName>
        <fullName evidence="7">Aromatic acid exporter family protein</fullName>
    </submittedName>
</protein>
<dbReference type="InterPro" id="IPR049453">
    <property type="entry name" value="Memb_transporter_dom"/>
</dbReference>
<evidence type="ECO:0000313" key="8">
    <source>
        <dbReference type="Proteomes" id="UP000295244"/>
    </source>
</evidence>
<dbReference type="RefSeq" id="WP_132692849.1">
    <property type="nucleotide sequence ID" value="NZ_SKBU01000038.1"/>
</dbReference>
<evidence type="ECO:0000256" key="1">
    <source>
        <dbReference type="ARBA" id="ARBA00004141"/>
    </source>
</evidence>
<dbReference type="GO" id="GO:0016020">
    <property type="term" value="C:membrane"/>
    <property type="evidence" value="ECO:0007669"/>
    <property type="project" value="UniProtKB-SubCell"/>
</dbReference>
<name>A0A4R1B9S1_9ACTN</name>
<keyword evidence="4 5" id="KW-0472">Membrane</keyword>
<comment type="subcellular location">
    <subcellularLocation>
        <location evidence="1">Membrane</location>
        <topology evidence="1">Multi-pass membrane protein</topology>
    </subcellularLocation>
</comment>
<gene>
    <name evidence="7" type="ORF">E0L93_14805</name>
</gene>
<keyword evidence="2 5" id="KW-0812">Transmembrane</keyword>
<evidence type="ECO:0000256" key="4">
    <source>
        <dbReference type="ARBA" id="ARBA00023136"/>
    </source>
</evidence>
<dbReference type="AlphaFoldDB" id="A0A4R1B9S1"/>
<reference evidence="7 8" key="1">
    <citation type="submission" date="2019-03" db="EMBL/GenBank/DDBJ databases">
        <title>Whole genome sequence of a novel Rubrobacter taiwanensis strain, isolated from Yellowstone National Park.</title>
        <authorList>
            <person name="Freed S."/>
            <person name="Ramaley R.F."/>
            <person name="Kyndt J.A."/>
        </authorList>
    </citation>
    <scope>NUCLEOTIDE SEQUENCE [LARGE SCALE GENOMIC DNA]</scope>
    <source>
        <strain evidence="7 8">Yellowstone</strain>
    </source>
</reference>
<dbReference type="Pfam" id="PF13515">
    <property type="entry name" value="FUSC_2"/>
    <property type="match status" value="1"/>
</dbReference>
<dbReference type="OrthoDB" id="5198202at2"/>
<evidence type="ECO:0000256" key="5">
    <source>
        <dbReference type="SAM" id="Phobius"/>
    </source>
</evidence>
<proteinExistence type="predicted"/>
<organism evidence="7 8">
    <name type="scientific">Rubrobacter taiwanensis</name>
    <dbReference type="NCBI Taxonomy" id="185139"/>
    <lineage>
        <taxon>Bacteria</taxon>
        <taxon>Bacillati</taxon>
        <taxon>Actinomycetota</taxon>
        <taxon>Rubrobacteria</taxon>
        <taxon>Rubrobacterales</taxon>
        <taxon>Rubrobacteraceae</taxon>
        <taxon>Rubrobacter</taxon>
    </lineage>
</organism>
<evidence type="ECO:0000256" key="2">
    <source>
        <dbReference type="ARBA" id="ARBA00022692"/>
    </source>
</evidence>
<dbReference type="EMBL" id="SKBU01000038">
    <property type="protein sequence ID" value="TCJ13681.1"/>
    <property type="molecule type" value="Genomic_DNA"/>
</dbReference>
<dbReference type="Proteomes" id="UP000295244">
    <property type="component" value="Unassembled WGS sequence"/>
</dbReference>
<feature type="domain" description="Integral membrane bound transporter" evidence="6">
    <location>
        <begin position="46"/>
        <end position="168"/>
    </location>
</feature>
<feature type="transmembrane region" description="Helical" evidence="5">
    <location>
        <begin position="31"/>
        <end position="54"/>
    </location>
</feature>